<accession>A0AAP0P1W4</accession>
<protein>
    <submittedName>
        <fullName evidence="1">Uncharacterized protein</fullName>
    </submittedName>
</protein>
<dbReference type="AlphaFoldDB" id="A0AAP0P1W4"/>
<keyword evidence="2" id="KW-1185">Reference proteome</keyword>
<sequence length="55" mass="6706">MTEKAREQLLDVLCKYHNQVRVNERFRRDIENRNEESREGSDAWIPAWRCSVRSQ</sequence>
<evidence type="ECO:0000313" key="2">
    <source>
        <dbReference type="Proteomes" id="UP001419268"/>
    </source>
</evidence>
<comment type="caution">
    <text evidence="1">The sequence shown here is derived from an EMBL/GenBank/DDBJ whole genome shotgun (WGS) entry which is preliminary data.</text>
</comment>
<reference evidence="1 2" key="1">
    <citation type="submission" date="2024-01" db="EMBL/GenBank/DDBJ databases">
        <title>Genome assemblies of Stephania.</title>
        <authorList>
            <person name="Yang L."/>
        </authorList>
    </citation>
    <scope>NUCLEOTIDE SEQUENCE [LARGE SCALE GENOMIC DNA]</scope>
    <source>
        <strain evidence="1">JXDWG</strain>
        <tissue evidence="1">Leaf</tissue>
    </source>
</reference>
<dbReference type="EMBL" id="JBBNAG010000006">
    <property type="protein sequence ID" value="KAK9127029.1"/>
    <property type="molecule type" value="Genomic_DNA"/>
</dbReference>
<gene>
    <name evidence="1" type="ORF">Scep_015875</name>
</gene>
<name>A0AAP0P1W4_9MAGN</name>
<evidence type="ECO:0000313" key="1">
    <source>
        <dbReference type="EMBL" id="KAK9127029.1"/>
    </source>
</evidence>
<dbReference type="Proteomes" id="UP001419268">
    <property type="component" value="Unassembled WGS sequence"/>
</dbReference>
<proteinExistence type="predicted"/>
<organism evidence="1 2">
    <name type="scientific">Stephania cephalantha</name>
    <dbReference type="NCBI Taxonomy" id="152367"/>
    <lineage>
        <taxon>Eukaryota</taxon>
        <taxon>Viridiplantae</taxon>
        <taxon>Streptophyta</taxon>
        <taxon>Embryophyta</taxon>
        <taxon>Tracheophyta</taxon>
        <taxon>Spermatophyta</taxon>
        <taxon>Magnoliopsida</taxon>
        <taxon>Ranunculales</taxon>
        <taxon>Menispermaceae</taxon>
        <taxon>Menispermoideae</taxon>
        <taxon>Cissampelideae</taxon>
        <taxon>Stephania</taxon>
    </lineage>
</organism>